<dbReference type="EMBL" id="CP034328">
    <property type="protein sequence ID" value="AZL59510.1"/>
    <property type="molecule type" value="Genomic_DNA"/>
</dbReference>
<dbReference type="GO" id="GO:0016887">
    <property type="term" value="F:ATP hydrolysis activity"/>
    <property type="evidence" value="ECO:0007669"/>
    <property type="project" value="InterPro"/>
</dbReference>
<dbReference type="GO" id="GO:0042026">
    <property type="term" value="P:protein refolding"/>
    <property type="evidence" value="ECO:0007669"/>
    <property type="project" value="UniProtKB-UniRule"/>
</dbReference>
<dbReference type="SUPFAM" id="SSF81923">
    <property type="entry name" value="Double Clp-N motif"/>
    <property type="match status" value="1"/>
</dbReference>
<evidence type="ECO:0000256" key="3">
    <source>
        <dbReference type="ARBA" id="ARBA00017574"/>
    </source>
</evidence>
<dbReference type="CDD" id="cd00009">
    <property type="entry name" value="AAA"/>
    <property type="match status" value="1"/>
</dbReference>
<accession>A0A3S8U7J8</accession>
<dbReference type="SMART" id="SM00382">
    <property type="entry name" value="AAA"/>
    <property type="match status" value="2"/>
</dbReference>
<evidence type="ECO:0000256" key="1">
    <source>
        <dbReference type="ARBA" id="ARBA00004496"/>
    </source>
</evidence>
<dbReference type="Pfam" id="PF00004">
    <property type="entry name" value="AAA"/>
    <property type="match status" value="1"/>
</dbReference>
<dbReference type="SUPFAM" id="SSF52540">
    <property type="entry name" value="P-loop containing nucleoside triphosphate hydrolases"/>
    <property type="match status" value="2"/>
</dbReference>
<keyword evidence="7 13" id="KW-0175">Coiled coil</keyword>
<dbReference type="FunFam" id="1.10.8.60:FF:000017">
    <property type="entry name" value="ATP-dependent chaperone ClpB"/>
    <property type="match status" value="1"/>
</dbReference>
<protein>
    <recommendedName>
        <fullName evidence="3 13">Chaperone protein ClpB</fullName>
    </recommendedName>
</protein>
<evidence type="ECO:0000313" key="16">
    <source>
        <dbReference type="Proteomes" id="UP000282002"/>
    </source>
</evidence>
<dbReference type="AlphaFoldDB" id="A0A3S8U7J8"/>
<keyword evidence="16" id="KW-1185">Reference proteome</keyword>
<dbReference type="Proteomes" id="UP000282002">
    <property type="component" value="Chromosome"/>
</dbReference>
<dbReference type="InterPro" id="IPR003593">
    <property type="entry name" value="AAA+_ATPase"/>
</dbReference>
<dbReference type="PROSITE" id="PS51903">
    <property type="entry name" value="CLP_R"/>
    <property type="match status" value="1"/>
</dbReference>
<comment type="similarity">
    <text evidence="2 12">Belongs to the ClpA/ClpB family.</text>
</comment>
<dbReference type="PANTHER" id="PTHR11638:SF18">
    <property type="entry name" value="HEAT SHOCK PROTEIN 104"/>
    <property type="match status" value="1"/>
</dbReference>
<dbReference type="PROSITE" id="PS00871">
    <property type="entry name" value="CLPAB_2"/>
    <property type="match status" value="1"/>
</dbReference>
<evidence type="ECO:0000256" key="5">
    <source>
        <dbReference type="ARBA" id="ARBA00022741"/>
    </source>
</evidence>
<keyword evidence="13" id="KW-0346">Stress response</keyword>
<reference evidence="15 16" key="1">
    <citation type="submission" date="2018-12" db="EMBL/GenBank/DDBJ databases">
        <title>Complete genome sequencing of Tabrizicola sp. K13M18.</title>
        <authorList>
            <person name="Bae J.-W."/>
        </authorList>
    </citation>
    <scope>NUCLEOTIDE SEQUENCE [LARGE SCALE GENOMIC DNA]</scope>
    <source>
        <strain evidence="15 16">K13M18</strain>
    </source>
</reference>
<feature type="coiled-coil region" evidence="13">
    <location>
        <begin position="412"/>
        <end position="492"/>
    </location>
</feature>
<organism evidence="15 16">
    <name type="scientific">Tabrizicola piscis</name>
    <dbReference type="NCBI Taxonomy" id="2494374"/>
    <lineage>
        <taxon>Bacteria</taxon>
        <taxon>Pseudomonadati</taxon>
        <taxon>Pseudomonadota</taxon>
        <taxon>Alphaproteobacteria</taxon>
        <taxon>Rhodobacterales</taxon>
        <taxon>Paracoccaceae</taxon>
        <taxon>Tabrizicola</taxon>
    </lineage>
</organism>
<feature type="domain" description="Clp R" evidence="14">
    <location>
        <begin position="3"/>
        <end position="146"/>
    </location>
</feature>
<dbReference type="CDD" id="cd19499">
    <property type="entry name" value="RecA-like_ClpB_Hsp104-like"/>
    <property type="match status" value="1"/>
</dbReference>
<dbReference type="FunFam" id="3.40.50.300:FF:000120">
    <property type="entry name" value="ATP-dependent chaperone ClpB"/>
    <property type="match status" value="1"/>
</dbReference>
<dbReference type="InterPro" id="IPR041546">
    <property type="entry name" value="ClpA/ClpB_AAA_lid"/>
</dbReference>
<dbReference type="RefSeq" id="WP_125325705.1">
    <property type="nucleotide sequence ID" value="NZ_CP034328.1"/>
</dbReference>
<dbReference type="InterPro" id="IPR001270">
    <property type="entry name" value="ClpA/B"/>
</dbReference>
<dbReference type="Pfam" id="PF17871">
    <property type="entry name" value="AAA_lid_9"/>
    <property type="match status" value="1"/>
</dbReference>
<keyword evidence="6 12" id="KW-0067">ATP-binding</keyword>
<dbReference type="PANTHER" id="PTHR11638">
    <property type="entry name" value="ATP-DEPENDENT CLP PROTEASE"/>
    <property type="match status" value="1"/>
</dbReference>
<dbReference type="FunFam" id="3.40.50.300:FF:000025">
    <property type="entry name" value="ATP-dependent Clp protease subunit"/>
    <property type="match status" value="1"/>
</dbReference>
<evidence type="ECO:0000256" key="7">
    <source>
        <dbReference type="ARBA" id="ARBA00023054"/>
    </source>
</evidence>
<keyword evidence="4 11" id="KW-0677">Repeat</keyword>
<dbReference type="Gene3D" id="1.10.8.60">
    <property type="match status" value="1"/>
</dbReference>
<dbReference type="GO" id="GO:0034605">
    <property type="term" value="P:cellular response to heat"/>
    <property type="evidence" value="ECO:0007669"/>
    <property type="project" value="TreeGrafter"/>
</dbReference>
<dbReference type="Pfam" id="PF02861">
    <property type="entry name" value="Clp_N"/>
    <property type="match status" value="1"/>
</dbReference>
<dbReference type="NCBIfam" id="TIGR03346">
    <property type="entry name" value="chaperone_ClpB"/>
    <property type="match status" value="1"/>
</dbReference>
<keyword evidence="5 12" id="KW-0547">Nucleotide-binding</keyword>
<keyword evidence="13" id="KW-0963">Cytoplasm</keyword>
<name>A0A3S8U7J8_9RHOB</name>
<evidence type="ECO:0000256" key="11">
    <source>
        <dbReference type="PROSITE-ProRule" id="PRU01251"/>
    </source>
</evidence>
<dbReference type="InterPro" id="IPR003959">
    <property type="entry name" value="ATPase_AAA_core"/>
</dbReference>
<dbReference type="Pfam" id="PF07724">
    <property type="entry name" value="AAA_2"/>
    <property type="match status" value="1"/>
</dbReference>
<evidence type="ECO:0000256" key="10">
    <source>
        <dbReference type="ARBA" id="ARBA00026057"/>
    </source>
</evidence>
<evidence type="ECO:0000256" key="8">
    <source>
        <dbReference type="ARBA" id="ARBA00023186"/>
    </source>
</evidence>
<dbReference type="InterPro" id="IPR004176">
    <property type="entry name" value="Clp_R_N"/>
</dbReference>
<dbReference type="OrthoDB" id="9803641at2"/>
<dbReference type="InterPro" id="IPR017730">
    <property type="entry name" value="Chaperonin_ClpB"/>
</dbReference>
<evidence type="ECO:0000256" key="9">
    <source>
        <dbReference type="ARBA" id="ARBA00025613"/>
    </source>
</evidence>
<evidence type="ECO:0000256" key="6">
    <source>
        <dbReference type="ARBA" id="ARBA00022840"/>
    </source>
</evidence>
<dbReference type="SMART" id="SM01086">
    <property type="entry name" value="ClpB_D2-small"/>
    <property type="match status" value="1"/>
</dbReference>
<proteinExistence type="inferred from homology"/>
<evidence type="ECO:0000259" key="14">
    <source>
        <dbReference type="PROSITE" id="PS51903"/>
    </source>
</evidence>
<evidence type="ECO:0000256" key="13">
    <source>
        <dbReference type="RuleBase" id="RU362034"/>
    </source>
</evidence>
<evidence type="ECO:0000313" key="15">
    <source>
        <dbReference type="EMBL" id="AZL59510.1"/>
    </source>
</evidence>
<comment type="function">
    <text evidence="9">Part of a stress-induced multi-chaperone system, it is involved in the recovery of the cell from heat-induced damage, in cooperation with DnaK, DnaJ and GrpE. Acts before DnaK, in the processing of protein aggregates. Protein binding stimulates the ATPase activity; ATP hydrolysis unfolds the denatured protein aggregates, which probably helps expose new hydrophobic binding sites on the surface of ClpB-bound aggregates, contributing to the solubilization and refolding of denatured protein aggregates by DnaK.</text>
</comment>
<dbReference type="GO" id="GO:0005737">
    <property type="term" value="C:cytoplasm"/>
    <property type="evidence" value="ECO:0007669"/>
    <property type="project" value="UniProtKB-SubCell"/>
</dbReference>
<gene>
    <name evidence="13 15" type="primary">clpB</name>
    <name evidence="15" type="ORF">EI545_12070</name>
</gene>
<comment type="subunit">
    <text evidence="13">Homohexamer; The oligomerization is ATP-dependent.</text>
</comment>
<dbReference type="Gene3D" id="3.40.50.300">
    <property type="entry name" value="P-loop containing nucleotide triphosphate hydrolases"/>
    <property type="match status" value="3"/>
</dbReference>
<comment type="subunit">
    <text evidence="10">Homohexamer. The oligomerization is ATP-dependent.</text>
</comment>
<sequence length="871" mass="95901">MNLEKFTERSRGFLQAAQTIAMRDSHQRVLPDHLLKALMDDDQGLASNLIRKAGGSPEQVNAAINASLAKLPKVSGGDGQTYIDPSLVKVLDEAESVAKKAGDSFVPVERLLTALALVNTRAKDALTAGAVTAQGLNSAINEVRKGRTADSASSEDTMEALKKYARDLTEAAREGKIDPIIGRDEEIRRAMQVLSRRTKNNPVLIGEPGVGKTAIAEGLALRIVNGDVPESLRNKRLMALDMGSLIAGAKYRGEFEERLKAILKEIESAAGEVILFIDEMHTLVGAGKSEGAMDAANLIKPALARGELHCIGATTLDEYRKHVEKDAALARRFQPVFVSEPTVEDTISILRGIKEKYELHHGVRITDSALVAAATLSHRYITDRFLPDKAIDLMDEAASRLRMEVDSKPEELDALDRQILQFQIEQEALRKEDDSASKDRLEKLEKELADLQQKSSELTAKWQAERDSLDAARGLKEQLDAARAELDSAKREGNFAKAGELQYGRIPELEKKLADAEGREGEALVAEAVRPEQIAEVVERWTGIPTTKMLEGEKEKLLKMEEELGRRVIGQRAAVEAVSRAVRRSRAGLSDENRPLGSFLFLGPTGVGKTELTKTLAEYLFDDDSAMVRIDMSEFMEKHSVSRLIGAPPGYVGYDEGGVLTEAVRRRPYQVVLFDEVEKAHPDVFNVLLQVLDDGRLTDGQGRMVDFKQTLIILTSNLGARALSELPEGADASRAKAEVMEAVRQHFRPEFLNRLDEQIIFDRLNRADMSGIVEIQLKRLEARLAARKIALDLSAEAKQWLADEGYDPVFGARPLKRVIQRQLQDPLAEMLLAGDVLDGATIKVTAGPEGLIIGDRVVASRRERPSEAVVH</sequence>
<dbReference type="KEGG" id="taw:EI545_12070"/>
<evidence type="ECO:0000256" key="4">
    <source>
        <dbReference type="ARBA" id="ARBA00022737"/>
    </source>
</evidence>
<dbReference type="PRINTS" id="PR00300">
    <property type="entry name" value="CLPPROTEASEA"/>
</dbReference>
<dbReference type="FunFam" id="3.40.50.300:FF:000010">
    <property type="entry name" value="Chaperone clpB 1, putative"/>
    <property type="match status" value="1"/>
</dbReference>
<dbReference type="InterPro" id="IPR018368">
    <property type="entry name" value="ClpA/B_CS1"/>
</dbReference>
<dbReference type="Pfam" id="PF10431">
    <property type="entry name" value="ClpB_D2-small"/>
    <property type="match status" value="1"/>
</dbReference>
<dbReference type="InterPro" id="IPR028299">
    <property type="entry name" value="ClpA/B_CS2"/>
</dbReference>
<comment type="subcellular location">
    <subcellularLocation>
        <location evidence="1 13">Cytoplasm</location>
    </subcellularLocation>
</comment>
<keyword evidence="8 12" id="KW-0143">Chaperone</keyword>
<dbReference type="PROSITE" id="PS00870">
    <property type="entry name" value="CLPAB_1"/>
    <property type="match status" value="1"/>
</dbReference>
<dbReference type="InterPro" id="IPR019489">
    <property type="entry name" value="Clp_ATPase_C"/>
</dbReference>
<dbReference type="InterPro" id="IPR027417">
    <property type="entry name" value="P-loop_NTPase"/>
</dbReference>
<dbReference type="Gene3D" id="1.10.1780.10">
    <property type="entry name" value="Clp, N-terminal domain"/>
    <property type="match status" value="1"/>
</dbReference>
<evidence type="ECO:0000256" key="12">
    <source>
        <dbReference type="RuleBase" id="RU004432"/>
    </source>
</evidence>
<dbReference type="GO" id="GO:0005524">
    <property type="term" value="F:ATP binding"/>
    <property type="evidence" value="ECO:0007669"/>
    <property type="project" value="UniProtKB-UniRule"/>
</dbReference>
<dbReference type="InterPro" id="IPR050130">
    <property type="entry name" value="ClpA_ClpB"/>
</dbReference>
<dbReference type="InterPro" id="IPR036628">
    <property type="entry name" value="Clp_N_dom_sf"/>
</dbReference>
<evidence type="ECO:0000256" key="2">
    <source>
        <dbReference type="ARBA" id="ARBA00008675"/>
    </source>
</evidence>